<evidence type="ECO:0000259" key="9">
    <source>
        <dbReference type="PROSITE" id="PS51192"/>
    </source>
</evidence>
<comment type="catalytic activity">
    <reaction evidence="5">
        <text>ATP + H2O = ADP + phosphate + H(+)</text>
        <dbReference type="Rhea" id="RHEA:13065"/>
        <dbReference type="ChEBI" id="CHEBI:15377"/>
        <dbReference type="ChEBI" id="CHEBI:15378"/>
        <dbReference type="ChEBI" id="CHEBI:30616"/>
        <dbReference type="ChEBI" id="CHEBI:43474"/>
        <dbReference type="ChEBI" id="CHEBI:456216"/>
        <dbReference type="EC" id="3.6.4.12"/>
    </reaction>
    <physiologicalReaction direction="left-to-right" evidence="5">
        <dbReference type="Rhea" id="RHEA:13066"/>
    </physiologicalReaction>
</comment>
<dbReference type="InterPro" id="IPR011545">
    <property type="entry name" value="DEAD/DEAH_box_helicase_dom"/>
</dbReference>
<dbReference type="GO" id="GO:0003678">
    <property type="term" value="F:DNA helicase activity"/>
    <property type="evidence" value="ECO:0007669"/>
    <property type="project" value="UniProtKB-EC"/>
</dbReference>
<dbReference type="InterPro" id="IPR001650">
    <property type="entry name" value="Helicase_C-like"/>
</dbReference>
<feature type="domain" description="J" evidence="8">
    <location>
        <begin position="1666"/>
        <end position="1727"/>
    </location>
</feature>
<dbReference type="InterPro" id="IPR001623">
    <property type="entry name" value="DnaJ_domain"/>
</dbReference>
<evidence type="ECO:0000259" key="8">
    <source>
        <dbReference type="PROSITE" id="PS50076"/>
    </source>
</evidence>
<dbReference type="Gene3D" id="1.10.3380.30">
    <property type="match status" value="1"/>
</dbReference>
<dbReference type="InterPro" id="IPR041677">
    <property type="entry name" value="DNA2/NAM7_AAA_11"/>
</dbReference>
<dbReference type="GO" id="GO:0016787">
    <property type="term" value="F:hydrolase activity"/>
    <property type="evidence" value="ECO:0007669"/>
    <property type="project" value="UniProtKB-KW"/>
</dbReference>
<dbReference type="SUPFAM" id="SSF52540">
    <property type="entry name" value="P-loop containing nucleoside triphosphate hydrolases"/>
    <property type="match status" value="2"/>
</dbReference>
<dbReference type="Pfam" id="PF00271">
    <property type="entry name" value="Helicase_C"/>
    <property type="match status" value="1"/>
</dbReference>
<keyword evidence="1" id="KW-0547">Nucleotide-binding</keyword>
<dbReference type="EMBL" id="CAMXCT010000390">
    <property type="protein sequence ID" value="CAI3978121.1"/>
    <property type="molecule type" value="Genomic_DNA"/>
</dbReference>
<feature type="region of interest" description="Disordered" evidence="7">
    <location>
        <begin position="919"/>
        <end position="962"/>
    </location>
</feature>
<evidence type="ECO:0000259" key="10">
    <source>
        <dbReference type="PROSITE" id="PS51194"/>
    </source>
</evidence>
<dbReference type="InterPro" id="IPR014001">
    <property type="entry name" value="Helicase_ATP-bd"/>
</dbReference>
<dbReference type="InterPro" id="IPR036869">
    <property type="entry name" value="J_dom_sf"/>
</dbReference>
<dbReference type="InterPro" id="IPR050699">
    <property type="entry name" value="RNA-DNA_Helicase"/>
</dbReference>
<dbReference type="PROSITE" id="PS50076">
    <property type="entry name" value="DNAJ_2"/>
    <property type="match status" value="1"/>
</dbReference>
<dbReference type="PROSITE" id="PS51192">
    <property type="entry name" value="HELICASE_ATP_BIND_1"/>
    <property type="match status" value="1"/>
</dbReference>
<evidence type="ECO:0000313" key="12">
    <source>
        <dbReference type="EMBL" id="CAL4765433.1"/>
    </source>
</evidence>
<dbReference type="Gene3D" id="3.40.50.300">
    <property type="entry name" value="P-loop containing nucleotide triphosphate hydrolases"/>
    <property type="match status" value="5"/>
</dbReference>
<proteinExistence type="predicted"/>
<organism evidence="11">
    <name type="scientific">Cladocopium goreaui</name>
    <dbReference type="NCBI Taxonomy" id="2562237"/>
    <lineage>
        <taxon>Eukaryota</taxon>
        <taxon>Sar</taxon>
        <taxon>Alveolata</taxon>
        <taxon>Dinophyceae</taxon>
        <taxon>Suessiales</taxon>
        <taxon>Symbiodiniaceae</taxon>
        <taxon>Cladocopium</taxon>
    </lineage>
</organism>
<protein>
    <submittedName>
        <fullName evidence="12">ATP-dependent RNA helicase DOB1</fullName>
    </submittedName>
</protein>
<dbReference type="Gene3D" id="1.10.287.110">
    <property type="entry name" value="DnaJ domain"/>
    <property type="match status" value="1"/>
</dbReference>
<reference evidence="12 13" key="2">
    <citation type="submission" date="2024-05" db="EMBL/GenBank/DDBJ databases">
        <authorList>
            <person name="Chen Y."/>
            <person name="Shah S."/>
            <person name="Dougan E. K."/>
            <person name="Thang M."/>
            <person name="Chan C."/>
        </authorList>
    </citation>
    <scope>NUCLEOTIDE SEQUENCE [LARGE SCALE GENOMIC DNA]</scope>
</reference>
<evidence type="ECO:0000256" key="4">
    <source>
        <dbReference type="ARBA" id="ARBA00022840"/>
    </source>
</evidence>
<gene>
    <name evidence="11" type="ORF">C1SCF055_LOCUS6195</name>
</gene>
<feature type="domain" description="Helicase ATP-binding" evidence="9">
    <location>
        <begin position="74"/>
        <end position="247"/>
    </location>
</feature>
<dbReference type="OrthoDB" id="412128at2759"/>
<keyword evidence="13" id="KW-1185">Reference proteome</keyword>
<dbReference type="EMBL" id="CAMXCT030000390">
    <property type="protein sequence ID" value="CAL4765433.1"/>
    <property type="molecule type" value="Genomic_DNA"/>
</dbReference>
<keyword evidence="3 12" id="KW-0347">Helicase</keyword>
<evidence type="ECO:0000256" key="7">
    <source>
        <dbReference type="SAM" id="MobiDB-lite"/>
    </source>
</evidence>
<feature type="coiled-coil region" evidence="6">
    <location>
        <begin position="1589"/>
        <end position="1616"/>
    </location>
</feature>
<accession>A0A9P1BRF9</accession>
<dbReference type="GO" id="GO:0003676">
    <property type="term" value="F:nucleic acid binding"/>
    <property type="evidence" value="ECO:0007669"/>
    <property type="project" value="InterPro"/>
</dbReference>
<keyword evidence="6" id="KW-0175">Coiled coil</keyword>
<dbReference type="Pfam" id="PF08148">
    <property type="entry name" value="DSHCT"/>
    <property type="match status" value="1"/>
</dbReference>
<dbReference type="InterPro" id="IPR047187">
    <property type="entry name" value="SF1_C_Upf1"/>
</dbReference>
<evidence type="ECO:0000313" key="11">
    <source>
        <dbReference type="EMBL" id="CAI3978121.1"/>
    </source>
</evidence>
<feature type="region of interest" description="Disordered" evidence="7">
    <location>
        <begin position="1373"/>
        <end position="1397"/>
    </location>
</feature>
<keyword evidence="2" id="KW-0378">Hydrolase</keyword>
<dbReference type="InterPro" id="IPR012961">
    <property type="entry name" value="Ski2/MTR4_C"/>
</dbReference>
<evidence type="ECO:0000256" key="6">
    <source>
        <dbReference type="SAM" id="Coils"/>
    </source>
</evidence>
<dbReference type="FunFam" id="3.40.50.300:FF:000326">
    <property type="entry name" value="P-loop containing nucleoside triphosphate hydrolase"/>
    <property type="match status" value="1"/>
</dbReference>
<dbReference type="SMART" id="SM00487">
    <property type="entry name" value="DEXDc"/>
    <property type="match status" value="1"/>
</dbReference>
<dbReference type="Pfam" id="PF00270">
    <property type="entry name" value="DEAD"/>
    <property type="match status" value="1"/>
</dbReference>
<dbReference type="CDD" id="cd18795">
    <property type="entry name" value="SF2_C_Ski2"/>
    <property type="match status" value="1"/>
</dbReference>
<dbReference type="Pfam" id="PF13086">
    <property type="entry name" value="AAA_11"/>
    <property type="match status" value="1"/>
</dbReference>
<comment type="caution">
    <text evidence="11">The sequence shown here is derived from an EMBL/GenBank/DDBJ whole genome shotgun (WGS) entry which is preliminary data.</text>
</comment>
<dbReference type="GO" id="GO:0005694">
    <property type="term" value="C:chromosome"/>
    <property type="evidence" value="ECO:0007669"/>
    <property type="project" value="UniProtKB-ARBA"/>
</dbReference>
<dbReference type="PANTHER" id="PTHR12131">
    <property type="entry name" value="ATP-DEPENDENT RNA AND DNA HELICASE"/>
    <property type="match status" value="1"/>
</dbReference>
<reference evidence="11" key="1">
    <citation type="submission" date="2022-10" db="EMBL/GenBank/DDBJ databases">
        <authorList>
            <person name="Chen Y."/>
            <person name="Dougan E. K."/>
            <person name="Chan C."/>
            <person name="Rhodes N."/>
            <person name="Thang M."/>
        </authorList>
    </citation>
    <scope>NUCLEOTIDE SEQUENCE</scope>
</reference>
<dbReference type="CDD" id="cd18808">
    <property type="entry name" value="SF1_C_Upf1"/>
    <property type="match status" value="1"/>
</dbReference>
<keyword evidence="4" id="KW-0067">ATP-binding</keyword>
<evidence type="ECO:0000256" key="3">
    <source>
        <dbReference type="ARBA" id="ARBA00022806"/>
    </source>
</evidence>
<dbReference type="EMBL" id="CAMXCT020000390">
    <property type="protein sequence ID" value="CAL1131496.1"/>
    <property type="molecule type" value="Genomic_DNA"/>
</dbReference>
<dbReference type="Proteomes" id="UP001152797">
    <property type="component" value="Unassembled WGS sequence"/>
</dbReference>
<dbReference type="SMART" id="SM01142">
    <property type="entry name" value="DSHCT"/>
    <property type="match status" value="1"/>
</dbReference>
<feature type="domain" description="Helicase C-terminal" evidence="10">
    <location>
        <begin position="308"/>
        <end position="517"/>
    </location>
</feature>
<dbReference type="InterPro" id="IPR041679">
    <property type="entry name" value="DNA2/NAM7-like_C"/>
</dbReference>
<dbReference type="InterPro" id="IPR027417">
    <property type="entry name" value="P-loop_NTPase"/>
</dbReference>
<feature type="compositionally biased region" description="Acidic residues" evidence="7">
    <location>
        <begin position="949"/>
        <end position="962"/>
    </location>
</feature>
<evidence type="ECO:0000256" key="1">
    <source>
        <dbReference type="ARBA" id="ARBA00022741"/>
    </source>
</evidence>
<dbReference type="SMART" id="SM00490">
    <property type="entry name" value="HELICc"/>
    <property type="match status" value="1"/>
</dbReference>
<dbReference type="GO" id="GO:0005524">
    <property type="term" value="F:ATP binding"/>
    <property type="evidence" value="ECO:0007669"/>
    <property type="project" value="UniProtKB-KW"/>
</dbReference>
<feature type="compositionally biased region" description="Acidic residues" evidence="7">
    <location>
        <begin position="2293"/>
        <end position="2304"/>
    </location>
</feature>
<dbReference type="Pfam" id="PF13087">
    <property type="entry name" value="AAA_12"/>
    <property type="match status" value="1"/>
</dbReference>
<feature type="region of interest" description="Disordered" evidence="7">
    <location>
        <begin position="2292"/>
        <end position="2325"/>
    </location>
</feature>
<name>A0A9P1BRF9_9DINO</name>
<dbReference type="CDD" id="cd06257">
    <property type="entry name" value="DnaJ"/>
    <property type="match status" value="1"/>
</dbReference>
<evidence type="ECO:0000313" key="13">
    <source>
        <dbReference type="Proteomes" id="UP001152797"/>
    </source>
</evidence>
<dbReference type="PROSITE" id="PS51194">
    <property type="entry name" value="HELICASE_CTER"/>
    <property type="match status" value="1"/>
</dbReference>
<sequence length="2581" mass="289548">MDFAAGLSADLSAALEVDVVEDRPETGERHVCVRPVAAKKVESVDIDAVQGPDPNIAYDWFQKTAFACVEGADPAVAPTADSVLVAAPTSAGKTAVAMYAIRRCMAQGRRCVYTAPIKALSNEKFGDFVREFSAEDVALLTGDARAGRLETAKIVVMTTEVLVSLLHNEAMLDEEVEDKSSRSALMQSLSCAIFDEIHYIADEERGTAWEECIILLERHVQLIGLSATVPNFLHLAAWIAQTRHARCHGIFSRRRPVPLVHGVVPCPPATLVEVTAAHGGFKRREYQAAVKSLPKPSEKIDEGDRGKELVKIVEACKEKAQLPLIVFSFSRKEAAKMARQLAPSVKLKDQARRQMQDQLEMVVTKQLKEEDRQLQSIRECQFLLSRGVGLHHGGMLPVLREITEKFFKEGLIRVLCTTETFAVGVNMPSRSIVFNWVAGNEFHKFDGTEQREIFVAEYMQMAGRAGRRTKDKRGNVWNIITRKYPATLVKKFAVSNRIEPVESKFNLSWPLILRCLRSGGGVLSVMCMQNFMQFLTGSASNSIFQEECDQKLEALMSQGYLEESRRLTRKGRAAAFLQVATPALLGYRLLEMPKQLFCRSIIDHLVAFLSCFVNDLEEPEEVQTDDAFDVFWKWCEDELQALDPILKTCDQCTGASLLNQLRRRATFVSATLRWMRGDSFEECSDAAGGSEFDGILARVLRRTHLMLKQLDLAFQLLEETELAGQLREAHQRLHRGGSARQSLPFLESLYLPLSFEPDTLDPSFLRQQGLLCLLSEEKPCPYKVGEVVQMSPQDIGFSHFSISAHFRNKTSLASTLRQLINREIRKEDIETVQVYWTENKFWCLSNRRLAVFRLYQQFCPEDGALIPVEVVGDERANEWGFWTLWTTGLWRGRRAVLRATSEMIGRTKEETYFFSVDESPAAPEEFSTETGYERAEHPPDMPISMEQDTNAESDGGDQAAEEDAEILEMEEFPVALDGSQVAKFLINRELDEANAASEYAISKNSSSWDLLPARERWDVDVNTPIPDKFGNIHEYMKSFAVPLLEELREDLRGSLDSTQLNLDFSSEAVRLLTFEDAKKMELKLVPLMPPWFRRVPNSQIMVVMNASCTGPARAGAAPPGQMSLLYEDGSLEQIKAISDGLEGSGQTASNFLVQEGGCYRFGLVHTTPKSKYALLLVTQRGELPSCTAFEEKELHYERRSHAICDISLSQFGDKVQWVHPDGKAWGLGVREGMEVMKLEGWDDDGDAVTLVVKGHARRWRLALLQCNVMSALRIASALAEPNQHHPVFWQKQISGNPDRESTVFGSVSEERCAAMRSVEDFAAMGLNQSQADAVNSLVQCPYGVQLVQGPPGTGKTHTLSVLLRECARLALSTEEEAPEMSNHRSRRKEQEEQQRAAKRQRHANRCLVCAPTNIAVKEVLSRMLEKLELKELRAQVTLVATEDRADVKLEDEISDASSVLLDHRKKRIKRMARFWLGEGFVKGKPHLRQPPWAWKAQSALANLIEDLPRAYQKELGSGAVWNPRELLEFLRQRLEMLRGKLINQKARLSEEVALDTEDFPPVIRTKKDQNRLEVEALICQQLCDFRAALEALSNSLQTLLEDFAFKEDELQNFKVEPPSEVEATPSAASAVSEAAPAQNQFLFTEAERKRAYRCVSWTEDSACLEELANILKLSKDEAKDPEKMDAARKRLSMLLHPDKAPEDLKEVATGAFQNLGQAIDAIRKYLELPPLDGSFRPGAPRREAPAGNVVNVVTPHAMLKALLTQETSDLLEKVLEDHAELRRASGKVRTATSTYMKSMLLRRCAVVFCTLTVAGRQTISAQQFPTLLVDEACQACEAETLPALCTTVQRMFLVGDPRQLPATIASPNAKKAGYGRSMFERLELLEMEKNLLDLQYRMEEPILSWSNESFYEQKIRTAECVLQRPDCSEESAVRARHPQEQHRFGPFRLFDTSKQKDWVEKQVRFSFENEGEAKFTLRLLQDFFEICRPPEGMTVGIITPYRAQVDLFERLLEIAAGCLRSPQVTVATVDGFQGNERDIIIISTVRSGGSIGFNADERRLNVAVTRAKHRAWIVGNMDTLYGGQSKGNVWRGLLAFAKLRAWVLPAEPSGSAAAGAAGVQQVKERPLQQEGCYFQKLREEWEEQKEIGYLVERLHDSFWQPFCRLCNKFSDWDHLESSQHKENKQKPWQLLALSTQDEGFLVSLQLSGAEPGFSLRKKGGHLEVCNLEDGSLLAQWNDDVPLTQLPWVAVDRPRVEVGHRILEVEGLVGNQALAMAQRDAHKLRMTVALPGPEDAEDDAEESEPPDVASVDAVEPPSWSEPPWLPLGGPGFRWEALWSGIRGKSGQGTDTEEVCLLNQGDVVVQAANYVRLSNGLVRMPIRTICEDFHRDIWVTLDARGADCATGRLFFRQFAALGSANSLWRVCSARVIIRNGPDLASESCDEIVPGAVVTQAFECQWVDECLRMPIKMGATVGWVTVDARLKGGPLFFEFLAPPTDGRWRALKPARPRAASNLESSVLLPNVKQGDIFFQNGPWKILEDGKVRLPIRRTQGEAWVMLLSEGRAPEAWFELVGMSNARAM</sequence>
<evidence type="ECO:0000256" key="5">
    <source>
        <dbReference type="ARBA" id="ARBA00048432"/>
    </source>
</evidence>
<dbReference type="PANTHER" id="PTHR12131:SF1">
    <property type="entry name" value="ATP-DEPENDENT RNA HELICASE SUPV3L1, MITOCHONDRIAL-RELATED"/>
    <property type="match status" value="1"/>
</dbReference>
<evidence type="ECO:0000256" key="2">
    <source>
        <dbReference type="ARBA" id="ARBA00022801"/>
    </source>
</evidence>